<dbReference type="PROSITE" id="PS01174">
    <property type="entry name" value="LIPASE_GDXG_SER"/>
    <property type="match status" value="1"/>
</dbReference>
<dbReference type="Proteomes" id="UP001140453">
    <property type="component" value="Unassembled WGS sequence"/>
</dbReference>
<organism evidence="5 6">
    <name type="scientific">Gnomoniopsis smithogilvyi</name>
    <dbReference type="NCBI Taxonomy" id="1191159"/>
    <lineage>
        <taxon>Eukaryota</taxon>
        <taxon>Fungi</taxon>
        <taxon>Dikarya</taxon>
        <taxon>Ascomycota</taxon>
        <taxon>Pezizomycotina</taxon>
        <taxon>Sordariomycetes</taxon>
        <taxon>Sordariomycetidae</taxon>
        <taxon>Diaporthales</taxon>
        <taxon>Gnomoniaceae</taxon>
        <taxon>Gnomoniopsis</taxon>
    </lineage>
</organism>
<feature type="domain" description="Alpha/beta hydrolase fold-3" evidence="4">
    <location>
        <begin position="85"/>
        <end position="293"/>
    </location>
</feature>
<dbReference type="InterPro" id="IPR013094">
    <property type="entry name" value="AB_hydrolase_3"/>
</dbReference>
<feature type="active site" evidence="3">
    <location>
        <position position="157"/>
    </location>
</feature>
<comment type="similarity">
    <text evidence="1">Belongs to the 'GDXG' lipolytic enzyme family.</text>
</comment>
<dbReference type="InterPro" id="IPR033140">
    <property type="entry name" value="Lipase_GDXG_put_SER_AS"/>
</dbReference>
<gene>
    <name evidence="5" type="ORF">N0V93_005942</name>
</gene>
<reference evidence="5" key="1">
    <citation type="submission" date="2022-10" db="EMBL/GenBank/DDBJ databases">
        <title>Tapping the CABI collections for fungal endophytes: first genome assemblies for Collariella, Neodidymelliopsis, Ascochyta clinopodiicola, Didymella pomorum, Didymosphaeria variabile, Neocosmospora piperis and Neocucurbitaria cava.</title>
        <authorList>
            <person name="Hill R."/>
        </authorList>
    </citation>
    <scope>NUCLEOTIDE SEQUENCE</scope>
    <source>
        <strain evidence="5">IMI 355082</strain>
    </source>
</reference>
<evidence type="ECO:0000313" key="6">
    <source>
        <dbReference type="Proteomes" id="UP001140453"/>
    </source>
</evidence>
<dbReference type="InterPro" id="IPR029058">
    <property type="entry name" value="AB_hydrolase_fold"/>
</dbReference>
<evidence type="ECO:0000256" key="3">
    <source>
        <dbReference type="PROSITE-ProRule" id="PRU10038"/>
    </source>
</evidence>
<keyword evidence="6" id="KW-1185">Reference proteome</keyword>
<sequence length="317" mass="35057">MELQNRSDRSTFTLLLQVVLRPFKPRLVTLKNKFPAGSPRLTFDKIKKRVSVVEWQHQKSAIWLYDITPSHQAHDTPPEKKMHMYYFAGGGWQGPPSGDHWKLCAEFARKVPGLTVTIVSPPLAPNSPAASTFPMLRELYDSILESTDERIIFAGDSSGGNLALCLVLDGLERTGGHAASAKPAAVLAISPAVDLRPMEEMNDLSSRRDPLLTVASHNDEARMWAHEVDPASPWLSPVLADLTGLARAGIRVIGLTGSYDILTTSALQFRDACVASGVEGAWLQWERQMHCFPLVFSYRFAEAVVAKDWLIAQIKTL</sequence>
<comment type="caution">
    <text evidence="5">The sequence shown here is derived from an EMBL/GenBank/DDBJ whole genome shotgun (WGS) entry which is preliminary data.</text>
</comment>
<dbReference type="InterPro" id="IPR050300">
    <property type="entry name" value="GDXG_lipolytic_enzyme"/>
</dbReference>
<dbReference type="EMBL" id="JAPEVB010000003">
    <property type="protein sequence ID" value="KAJ4392317.1"/>
    <property type="molecule type" value="Genomic_DNA"/>
</dbReference>
<evidence type="ECO:0000256" key="2">
    <source>
        <dbReference type="ARBA" id="ARBA00022801"/>
    </source>
</evidence>
<dbReference type="GO" id="GO:0016787">
    <property type="term" value="F:hydrolase activity"/>
    <property type="evidence" value="ECO:0007669"/>
    <property type="project" value="UniProtKB-KW"/>
</dbReference>
<keyword evidence="2" id="KW-0378">Hydrolase</keyword>
<dbReference type="PANTHER" id="PTHR48081">
    <property type="entry name" value="AB HYDROLASE SUPERFAMILY PROTEIN C4A8.06C"/>
    <property type="match status" value="1"/>
</dbReference>
<dbReference type="Gene3D" id="3.40.50.1820">
    <property type="entry name" value="alpha/beta hydrolase"/>
    <property type="match status" value="1"/>
</dbReference>
<dbReference type="PANTHER" id="PTHR48081:SF8">
    <property type="entry name" value="ALPHA_BETA HYDROLASE FOLD-3 DOMAIN-CONTAINING PROTEIN-RELATED"/>
    <property type="match status" value="1"/>
</dbReference>
<name>A0A9W8YTR0_9PEZI</name>
<dbReference type="OrthoDB" id="2152029at2759"/>
<accession>A0A9W8YTR0</accession>
<dbReference type="AlphaFoldDB" id="A0A9W8YTR0"/>
<evidence type="ECO:0000313" key="5">
    <source>
        <dbReference type="EMBL" id="KAJ4392317.1"/>
    </source>
</evidence>
<dbReference type="Pfam" id="PF07859">
    <property type="entry name" value="Abhydrolase_3"/>
    <property type="match status" value="1"/>
</dbReference>
<dbReference type="SUPFAM" id="SSF53474">
    <property type="entry name" value="alpha/beta-Hydrolases"/>
    <property type="match status" value="1"/>
</dbReference>
<evidence type="ECO:0000256" key="1">
    <source>
        <dbReference type="ARBA" id="ARBA00010515"/>
    </source>
</evidence>
<protein>
    <recommendedName>
        <fullName evidence="4">Alpha/beta hydrolase fold-3 domain-containing protein</fullName>
    </recommendedName>
</protein>
<proteinExistence type="inferred from homology"/>
<evidence type="ECO:0000259" key="4">
    <source>
        <dbReference type="Pfam" id="PF07859"/>
    </source>
</evidence>